<keyword evidence="1" id="KW-0418">Kinase</keyword>
<name>A0ACD1E1P8_9MICO</name>
<reference evidence="1" key="1">
    <citation type="submission" date="2021-06" db="EMBL/GenBank/DDBJ databases">
        <authorList>
            <person name="Ellington A.J."/>
            <person name="Bryan N.C."/>
            <person name="Christner B.C."/>
            <person name="Reisch C.R."/>
        </authorList>
    </citation>
    <scope>NUCLEOTIDE SEQUENCE</scope>
    <source>
        <strain evidence="1">L6-1</strain>
    </source>
</reference>
<evidence type="ECO:0000313" key="1">
    <source>
        <dbReference type="EMBL" id="QWS32794.1"/>
    </source>
</evidence>
<gene>
    <name evidence="1" type="ORF">KM842_10975</name>
</gene>
<sequence>MRRTWSIGVRTAIVFALTSMAVTGSTVALVNLGSQASLGSVVTDVADSSDGDGAHRYQVERPRLRPDPRSSARVPGAAERSGDVELPVLTVVATLQWQWSVLGIGAAGVLSGGVGWVVSRRMLAPIDRITAAATRISASTLHERIGLDGPDDELRRLSRTVDDLLDRLESAFESQRRFVAQASHELRTPLAVQRAAVQIGLHEDATADEVACAKTELLEQNRRTEHLVESLLVLAEAERGLDGRQGPVDLGQVVDDVVDELRRTGARADVTVRCRRDPAPPGSTCAGPVVTAEPVLLRQLVRNLIDNAVEYSAPDGVVDVVLRVDLLRVTNPGAVLAPDVVATLREPFRRAVAEPRAGSVPADCEATGRRHSGLGLSIVEAVAVAHGWRVDPAPRPGGGLVVDVHLSPM</sequence>
<protein>
    <submittedName>
        <fullName evidence="1">HAMP domain-containing histidine kinase</fullName>
    </submittedName>
</protein>
<organism evidence="1 2">
    <name type="scientific">Curtobacterium aetherium</name>
    <dbReference type="NCBI Taxonomy" id="2841594"/>
    <lineage>
        <taxon>Bacteria</taxon>
        <taxon>Bacillati</taxon>
        <taxon>Actinomycetota</taxon>
        <taxon>Actinomycetes</taxon>
        <taxon>Micrococcales</taxon>
        <taxon>Microbacteriaceae</taxon>
        <taxon>Curtobacterium</taxon>
    </lineage>
</organism>
<proteinExistence type="predicted"/>
<accession>A0ACD1E1P8</accession>
<dbReference type="Proteomes" id="UP000681794">
    <property type="component" value="Chromosome"/>
</dbReference>
<keyword evidence="1" id="KW-0808">Transferase</keyword>
<evidence type="ECO:0000313" key="2">
    <source>
        <dbReference type="Proteomes" id="UP000681794"/>
    </source>
</evidence>
<dbReference type="EMBL" id="CP076544">
    <property type="protein sequence ID" value="QWS32794.1"/>
    <property type="molecule type" value="Genomic_DNA"/>
</dbReference>
<keyword evidence="2" id="KW-1185">Reference proteome</keyword>